<keyword evidence="5" id="KW-0539">Nucleus</keyword>
<accession>A0A6G1ITL2</accession>
<dbReference type="GO" id="GO:0000981">
    <property type="term" value="F:DNA-binding transcription factor activity, RNA polymerase II-specific"/>
    <property type="evidence" value="ECO:0007669"/>
    <property type="project" value="InterPro"/>
</dbReference>
<dbReference type="GO" id="GO:0008270">
    <property type="term" value="F:zinc ion binding"/>
    <property type="evidence" value="ECO:0007669"/>
    <property type="project" value="InterPro"/>
</dbReference>
<dbReference type="PANTHER" id="PTHR47660:SF3">
    <property type="entry name" value="FINGER DOMAIN PROTEIN, PUTATIVE (AFU_ORTHOLOGUE AFUA_4G03310)-RELATED"/>
    <property type="match status" value="1"/>
</dbReference>
<name>A0A6G1ITL2_9PLEO</name>
<evidence type="ECO:0000256" key="1">
    <source>
        <dbReference type="ARBA" id="ARBA00022723"/>
    </source>
</evidence>
<keyword evidence="8" id="KW-1185">Reference proteome</keyword>
<evidence type="ECO:0000256" key="5">
    <source>
        <dbReference type="ARBA" id="ARBA00023242"/>
    </source>
</evidence>
<dbReference type="PROSITE" id="PS50048">
    <property type="entry name" value="ZN2_CY6_FUNGAL_2"/>
    <property type="match status" value="1"/>
</dbReference>
<gene>
    <name evidence="7" type="ORF">K458DRAFT_309863</name>
</gene>
<sequence length="390" mass="43291">MLGYISSTRKKSCRQCVKAKRRCDLGFPCCRRCFAKGLACAYPNASVREAEVIIRQTTPDLAPLHGPAEEVGFGLGPSGPGELPEQEHVGAIIDPALLQSWEVQQPTPSIRRELLPDIWAPSYLNEDQVCFLIDRLCSLVPSLVFSGHNAFIHQSLYAKQQPSAYEDSCALSALYLAKTPQNAPVITRSIENKIKGLVAARRTWSLTEHLAAVQAMIIYQAIRLFDPELEVQATAAGQNRFLEAWTAALWRRSFREPATFPSAWDAWVFYESLRRTVLISVFLRGGWSCINRGGLCDQIPVLAKLPLERYDVLWGVSDEGEFEMRRGMGKEAKESLVAYGEWAAEWRGGRDDVGGLTEWQRMLLAACRGKDDPRLLPRGGGGGLSGFTAC</sequence>
<organism evidence="7 8">
    <name type="scientific">Lentithecium fluviatile CBS 122367</name>
    <dbReference type="NCBI Taxonomy" id="1168545"/>
    <lineage>
        <taxon>Eukaryota</taxon>
        <taxon>Fungi</taxon>
        <taxon>Dikarya</taxon>
        <taxon>Ascomycota</taxon>
        <taxon>Pezizomycotina</taxon>
        <taxon>Dothideomycetes</taxon>
        <taxon>Pleosporomycetidae</taxon>
        <taxon>Pleosporales</taxon>
        <taxon>Massarineae</taxon>
        <taxon>Lentitheciaceae</taxon>
        <taxon>Lentithecium</taxon>
    </lineage>
</organism>
<keyword evidence="2" id="KW-0862">Zinc</keyword>
<dbReference type="OrthoDB" id="4216928at2759"/>
<keyword evidence="1" id="KW-0479">Metal-binding</keyword>
<evidence type="ECO:0000313" key="7">
    <source>
        <dbReference type="EMBL" id="KAF2681281.1"/>
    </source>
</evidence>
<dbReference type="AlphaFoldDB" id="A0A6G1ITL2"/>
<dbReference type="SUPFAM" id="SSF57701">
    <property type="entry name" value="Zn2/Cys6 DNA-binding domain"/>
    <property type="match status" value="1"/>
</dbReference>
<proteinExistence type="predicted"/>
<reference evidence="7" key="1">
    <citation type="journal article" date="2020" name="Stud. Mycol.">
        <title>101 Dothideomycetes genomes: a test case for predicting lifestyles and emergence of pathogens.</title>
        <authorList>
            <person name="Haridas S."/>
            <person name="Albert R."/>
            <person name="Binder M."/>
            <person name="Bloem J."/>
            <person name="Labutti K."/>
            <person name="Salamov A."/>
            <person name="Andreopoulos B."/>
            <person name="Baker S."/>
            <person name="Barry K."/>
            <person name="Bills G."/>
            <person name="Bluhm B."/>
            <person name="Cannon C."/>
            <person name="Castanera R."/>
            <person name="Culley D."/>
            <person name="Daum C."/>
            <person name="Ezra D."/>
            <person name="Gonzalez J."/>
            <person name="Henrissat B."/>
            <person name="Kuo A."/>
            <person name="Liang C."/>
            <person name="Lipzen A."/>
            <person name="Lutzoni F."/>
            <person name="Magnuson J."/>
            <person name="Mondo S."/>
            <person name="Nolan M."/>
            <person name="Ohm R."/>
            <person name="Pangilinan J."/>
            <person name="Park H.-J."/>
            <person name="Ramirez L."/>
            <person name="Alfaro M."/>
            <person name="Sun H."/>
            <person name="Tritt A."/>
            <person name="Yoshinaga Y."/>
            <person name="Zwiers L.-H."/>
            <person name="Turgeon B."/>
            <person name="Goodwin S."/>
            <person name="Spatafora J."/>
            <person name="Crous P."/>
            <person name="Grigoriev I."/>
        </authorList>
    </citation>
    <scope>NUCLEOTIDE SEQUENCE</scope>
    <source>
        <strain evidence="7">CBS 122367</strain>
    </source>
</reference>
<evidence type="ECO:0000256" key="2">
    <source>
        <dbReference type="ARBA" id="ARBA00022833"/>
    </source>
</evidence>
<evidence type="ECO:0000256" key="3">
    <source>
        <dbReference type="ARBA" id="ARBA00023015"/>
    </source>
</evidence>
<dbReference type="PANTHER" id="PTHR47660">
    <property type="entry name" value="TRANSCRIPTION FACTOR WITH C2H2 AND ZN(2)-CYS(6) DNA BINDING DOMAIN (EUROFUNG)-RELATED-RELATED"/>
    <property type="match status" value="1"/>
</dbReference>
<dbReference type="InterPro" id="IPR036864">
    <property type="entry name" value="Zn2-C6_fun-type_DNA-bd_sf"/>
</dbReference>
<keyword evidence="3" id="KW-0805">Transcription regulation</keyword>
<dbReference type="EMBL" id="MU005592">
    <property type="protein sequence ID" value="KAF2681281.1"/>
    <property type="molecule type" value="Genomic_DNA"/>
</dbReference>
<keyword evidence="4" id="KW-0804">Transcription</keyword>
<evidence type="ECO:0000256" key="4">
    <source>
        <dbReference type="ARBA" id="ARBA00023163"/>
    </source>
</evidence>
<dbReference type="InterPro" id="IPR001138">
    <property type="entry name" value="Zn2Cys6_DnaBD"/>
</dbReference>
<dbReference type="Proteomes" id="UP000799291">
    <property type="component" value="Unassembled WGS sequence"/>
</dbReference>
<evidence type="ECO:0000259" key="6">
    <source>
        <dbReference type="PROSITE" id="PS50048"/>
    </source>
</evidence>
<dbReference type="CDD" id="cd00067">
    <property type="entry name" value="GAL4"/>
    <property type="match status" value="1"/>
</dbReference>
<dbReference type="Pfam" id="PF00172">
    <property type="entry name" value="Zn_clus"/>
    <property type="match status" value="1"/>
</dbReference>
<feature type="domain" description="Zn(2)-C6 fungal-type" evidence="6">
    <location>
        <begin position="12"/>
        <end position="42"/>
    </location>
</feature>
<evidence type="ECO:0000313" key="8">
    <source>
        <dbReference type="Proteomes" id="UP000799291"/>
    </source>
</evidence>
<protein>
    <recommendedName>
        <fullName evidence="6">Zn(2)-C6 fungal-type domain-containing protein</fullName>
    </recommendedName>
</protein>